<evidence type="ECO:0000259" key="1">
    <source>
        <dbReference type="Pfam" id="PF03033"/>
    </source>
</evidence>
<evidence type="ECO:0000313" key="3">
    <source>
        <dbReference type="EMBL" id="SYX85236.1"/>
    </source>
</evidence>
<proteinExistence type="predicted"/>
<dbReference type="SUPFAM" id="SSF53756">
    <property type="entry name" value="UDP-Glycosyltransferase/glycogen phosphorylase"/>
    <property type="match status" value="1"/>
</dbReference>
<organism evidence="3 4">
    <name type="scientific">Paenibacillus alvei</name>
    <name type="common">Bacillus alvei</name>
    <dbReference type="NCBI Taxonomy" id="44250"/>
    <lineage>
        <taxon>Bacteria</taxon>
        <taxon>Bacillati</taxon>
        <taxon>Bacillota</taxon>
        <taxon>Bacilli</taxon>
        <taxon>Bacillales</taxon>
        <taxon>Paenibacillaceae</taxon>
        <taxon>Paenibacillus</taxon>
    </lineage>
</organism>
<dbReference type="CDD" id="cd03784">
    <property type="entry name" value="GT1_Gtf-like"/>
    <property type="match status" value="1"/>
</dbReference>
<feature type="domain" description="Erythromycin biosynthesis protein CIII-like C-terminal" evidence="2">
    <location>
        <begin position="292"/>
        <end position="389"/>
    </location>
</feature>
<dbReference type="AlphaFoldDB" id="A0A383RG36"/>
<dbReference type="EMBL" id="LS992241">
    <property type="protein sequence ID" value="SYX85236.1"/>
    <property type="molecule type" value="Genomic_DNA"/>
</dbReference>
<evidence type="ECO:0000313" key="4">
    <source>
        <dbReference type="Proteomes" id="UP000304148"/>
    </source>
</evidence>
<protein>
    <submittedName>
        <fullName evidence="3">Uncharacterized protein</fullName>
    </submittedName>
</protein>
<dbReference type="Pfam" id="PF06722">
    <property type="entry name" value="EryCIII-like_C"/>
    <property type="match status" value="1"/>
</dbReference>
<dbReference type="Pfam" id="PF03033">
    <property type="entry name" value="Glyco_transf_28"/>
    <property type="match status" value="1"/>
</dbReference>
<accession>A0A383RG36</accession>
<dbReference type="InterPro" id="IPR002213">
    <property type="entry name" value="UDP_glucos_trans"/>
</dbReference>
<name>A0A383RG36_PAEAL</name>
<evidence type="ECO:0000259" key="2">
    <source>
        <dbReference type="Pfam" id="PF06722"/>
    </source>
</evidence>
<dbReference type="InterPro" id="IPR010610">
    <property type="entry name" value="EryCIII-like_C"/>
</dbReference>
<dbReference type="GO" id="GO:0033072">
    <property type="term" value="P:vancomycin biosynthetic process"/>
    <property type="evidence" value="ECO:0007669"/>
    <property type="project" value="UniProtKB-ARBA"/>
</dbReference>
<dbReference type="PANTHER" id="PTHR48050:SF13">
    <property type="entry name" value="STEROL 3-BETA-GLUCOSYLTRANSFERASE UGT80A2"/>
    <property type="match status" value="1"/>
</dbReference>
<dbReference type="Proteomes" id="UP000304148">
    <property type="component" value="Chromosome"/>
</dbReference>
<sequence length="406" mass="45758">MKKIVLASEGSNGDLFPMLALGKELMRLGHDVVVCAPPNNDSFVRKCGFQFIPIGVDFQALLQEHADKVMGKNPMRIMKLTVKLLREQVQRHISQLKEAAIDADIMIASGVMYAARSVAEYYRIPFRLSVAIPHVLPSRSYPPLLINALDCPQWVNRFLWWGDSKFQNRMILKTLNEERDKLGLPAIRDIQQYLLNDIIIPADPVLEPVRANPAFRFTQTAYWYFEDGAYLDPSISQFIEEGDPPVFIGFGSSTDPDPLRTRNILNEVIEKSGQRFIILKGWAELGTGLNHANVRTIDFAPYLKLFPKMGAIIHHGGSGTTHCAARSGVPQIIIPHAMDQYRWGRTIAAKKLGPDPINRSKLTADKLLHAIKEAVTNPEFKKQASQVGHLMRQKNGVEEFIRQFPL</sequence>
<dbReference type="GO" id="GO:0005975">
    <property type="term" value="P:carbohydrate metabolic process"/>
    <property type="evidence" value="ECO:0007669"/>
    <property type="project" value="InterPro"/>
</dbReference>
<dbReference type="GO" id="GO:0016758">
    <property type="term" value="F:hexosyltransferase activity"/>
    <property type="evidence" value="ECO:0007669"/>
    <property type="project" value="InterPro"/>
</dbReference>
<feature type="domain" description="Glycosyltransferase family 28 N-terminal" evidence="1">
    <location>
        <begin position="4"/>
        <end position="132"/>
    </location>
</feature>
<gene>
    <name evidence="3" type="ORF">PBLR_13658</name>
</gene>
<dbReference type="RefSeq" id="WP_138186926.1">
    <property type="nucleotide sequence ID" value="NZ_LS992241.1"/>
</dbReference>
<dbReference type="InterPro" id="IPR004276">
    <property type="entry name" value="GlycoTrans_28_N"/>
</dbReference>
<dbReference type="PANTHER" id="PTHR48050">
    <property type="entry name" value="STEROL 3-BETA-GLUCOSYLTRANSFERASE"/>
    <property type="match status" value="1"/>
</dbReference>
<dbReference type="Gene3D" id="3.40.50.2000">
    <property type="entry name" value="Glycogen Phosphorylase B"/>
    <property type="match status" value="2"/>
</dbReference>
<dbReference type="InterPro" id="IPR050426">
    <property type="entry name" value="Glycosyltransferase_28"/>
</dbReference>
<reference evidence="4" key="1">
    <citation type="submission" date="2018-08" db="EMBL/GenBank/DDBJ databases">
        <authorList>
            <person name="Chevrot R."/>
        </authorList>
    </citation>
    <scope>NUCLEOTIDE SEQUENCE [LARGE SCALE GENOMIC DNA]</scope>
</reference>
<dbReference type="FunFam" id="3.40.50.2000:FF:000009">
    <property type="entry name" value="Sterol 3-beta-glucosyltransferase UGT80A2"/>
    <property type="match status" value="1"/>
</dbReference>
<dbReference type="GO" id="GO:0008194">
    <property type="term" value="F:UDP-glycosyltransferase activity"/>
    <property type="evidence" value="ECO:0007669"/>
    <property type="project" value="InterPro"/>
</dbReference>